<dbReference type="EMBL" id="JACGWL010000003">
    <property type="protein sequence ID" value="KAK4406458.1"/>
    <property type="molecule type" value="Genomic_DNA"/>
</dbReference>
<sequence length="249" mass="28384">MDLARKMVFNAAGPVFGSSNYNQDGAPNIVRGRVLLMPGLVHILVGAPMIMSLSWQIDFTMYKFTRERNSNRKKAPCDILRYMLTTPSLQRFYASEATAEQMMWHANHPTEEGSMCHSSNDRTCSDFAAEPRNVRRGLCTNGFLLGNPYLGSEQWFFLFFTARAYMLCHCPTCSMLHVFILVVSVAVRTVDSTIKSITSQYMTLESLVSFEMVRALRVCGHNDWLSRKLLKEIVWIDPGKCKRKRIVCT</sequence>
<reference evidence="2" key="1">
    <citation type="submission" date="2020-06" db="EMBL/GenBank/DDBJ databases">
        <authorList>
            <person name="Li T."/>
            <person name="Hu X."/>
            <person name="Zhang T."/>
            <person name="Song X."/>
            <person name="Zhang H."/>
            <person name="Dai N."/>
            <person name="Sheng W."/>
            <person name="Hou X."/>
            <person name="Wei L."/>
        </authorList>
    </citation>
    <scope>NUCLEOTIDE SEQUENCE</scope>
    <source>
        <strain evidence="2">K16</strain>
        <tissue evidence="2">Leaf</tissue>
    </source>
</reference>
<comment type="caution">
    <text evidence="2">The sequence shown here is derived from an EMBL/GenBank/DDBJ whole genome shotgun (WGS) entry which is preliminary data.</text>
</comment>
<name>A0AAE2C2E4_9LAMI</name>
<feature type="transmembrane region" description="Helical" evidence="1">
    <location>
        <begin position="34"/>
        <end position="57"/>
    </location>
</feature>
<keyword evidence="1" id="KW-0472">Membrane</keyword>
<organism evidence="2 3">
    <name type="scientific">Sesamum angolense</name>
    <dbReference type="NCBI Taxonomy" id="2727404"/>
    <lineage>
        <taxon>Eukaryota</taxon>
        <taxon>Viridiplantae</taxon>
        <taxon>Streptophyta</taxon>
        <taxon>Embryophyta</taxon>
        <taxon>Tracheophyta</taxon>
        <taxon>Spermatophyta</taxon>
        <taxon>Magnoliopsida</taxon>
        <taxon>eudicotyledons</taxon>
        <taxon>Gunneridae</taxon>
        <taxon>Pentapetalae</taxon>
        <taxon>asterids</taxon>
        <taxon>lamiids</taxon>
        <taxon>Lamiales</taxon>
        <taxon>Pedaliaceae</taxon>
        <taxon>Sesamum</taxon>
    </lineage>
</organism>
<keyword evidence="1" id="KW-1133">Transmembrane helix</keyword>
<keyword evidence="1" id="KW-0812">Transmembrane</keyword>
<dbReference type="Proteomes" id="UP001289374">
    <property type="component" value="Unassembled WGS sequence"/>
</dbReference>
<evidence type="ECO:0000256" key="1">
    <source>
        <dbReference type="SAM" id="Phobius"/>
    </source>
</evidence>
<reference evidence="2" key="2">
    <citation type="journal article" date="2024" name="Plant">
        <title>Genomic evolution and insights into agronomic trait innovations of Sesamum species.</title>
        <authorList>
            <person name="Miao H."/>
            <person name="Wang L."/>
            <person name="Qu L."/>
            <person name="Liu H."/>
            <person name="Sun Y."/>
            <person name="Le M."/>
            <person name="Wang Q."/>
            <person name="Wei S."/>
            <person name="Zheng Y."/>
            <person name="Lin W."/>
            <person name="Duan Y."/>
            <person name="Cao H."/>
            <person name="Xiong S."/>
            <person name="Wang X."/>
            <person name="Wei L."/>
            <person name="Li C."/>
            <person name="Ma Q."/>
            <person name="Ju M."/>
            <person name="Zhao R."/>
            <person name="Li G."/>
            <person name="Mu C."/>
            <person name="Tian Q."/>
            <person name="Mei H."/>
            <person name="Zhang T."/>
            <person name="Gao T."/>
            <person name="Zhang H."/>
        </authorList>
    </citation>
    <scope>NUCLEOTIDE SEQUENCE</scope>
    <source>
        <strain evidence="2">K16</strain>
    </source>
</reference>
<feature type="transmembrane region" description="Helical" evidence="1">
    <location>
        <begin position="164"/>
        <end position="187"/>
    </location>
</feature>
<evidence type="ECO:0000313" key="2">
    <source>
        <dbReference type="EMBL" id="KAK4406458.1"/>
    </source>
</evidence>
<proteinExistence type="predicted"/>
<accession>A0AAE2C2E4</accession>
<evidence type="ECO:0000313" key="3">
    <source>
        <dbReference type="Proteomes" id="UP001289374"/>
    </source>
</evidence>
<dbReference type="AlphaFoldDB" id="A0AAE2C2E4"/>
<protein>
    <submittedName>
        <fullName evidence="2">Uncharacterized protein</fullName>
    </submittedName>
</protein>
<keyword evidence="3" id="KW-1185">Reference proteome</keyword>
<gene>
    <name evidence="2" type="ORF">Sango_0652300</name>
</gene>